<sequence>MFSFKPVLLFASLLQLLSFLGLLLCCLTSPVIKTWGLAQIGGVFYGAFGYCQSAEVVSCSPVHLMYNPSKVTQPGFSFENWWLNPGARHIIGKLLISIPIATSLTFICFLFLLIFFFLYQPGGTYISLTTSNAILQMMTFLSTLLVCVLILARFHPYTTWCGWLTLPCSFLSLIVCVLSVFGWWSVRNQTETVDMEEGIENVESILKLYGASQTSSVLDDKSPEAIKSTAISSSTQSIYANTNISDGLQKTLDPNQDKAKNSNQDEPSSENYFSLKRRPLVNFFIPKLNNAEMFVKMDTGKQEELSLDRIDMASFPARQGEVEVPAEKKMENILFYEGISSHSQRSYDPPWLFGVQAAQAVNDFKAYSQNNCYALAPPQRQLHDPSNYHNQEGVPQDPSFTWNLQQRSMGYYGNDCDSHPIPGIDEHSNQAFSQEYGLQHMLPKKYRPAYKQRIFPIKANPQPAYSFY</sequence>
<reference evidence="1" key="1">
    <citation type="submission" date="2022-10" db="EMBL/GenBank/DDBJ databases">
        <authorList>
            <person name="Byrne P K."/>
        </authorList>
    </citation>
    <scope>NUCLEOTIDE SEQUENCE</scope>
    <source>
        <strain evidence="1">IFO1802</strain>
    </source>
</reference>
<dbReference type="Proteomes" id="UP001162087">
    <property type="component" value="Chromosome 6"/>
</dbReference>
<evidence type="ECO:0000313" key="1">
    <source>
        <dbReference type="EMBL" id="CAI4061019.1"/>
    </source>
</evidence>
<gene>
    <name evidence="1" type="primary">SKDI06G0790</name>
    <name evidence="1" type="ORF">SKDI_06G0790</name>
</gene>
<dbReference type="PANTHER" id="PTHR28013:SF3">
    <property type="entry name" value="PROTEIN DCV1-RELATED"/>
    <property type="match status" value="1"/>
</dbReference>
<dbReference type="Pfam" id="PF06687">
    <property type="entry name" value="SUR7"/>
    <property type="match status" value="1"/>
</dbReference>
<dbReference type="GO" id="GO:0035838">
    <property type="term" value="C:growing cell tip"/>
    <property type="evidence" value="ECO:0007669"/>
    <property type="project" value="TreeGrafter"/>
</dbReference>
<protein>
    <submittedName>
        <fullName evidence="1">Uncharacterized protein</fullName>
    </submittedName>
</protein>
<dbReference type="OrthoDB" id="4065301at2759"/>
<name>A0AA35JH07_SACK1</name>
<dbReference type="InterPro" id="IPR051380">
    <property type="entry name" value="pH-response_reg_palI/RIM9"/>
</dbReference>
<keyword evidence="2" id="KW-1185">Reference proteome</keyword>
<dbReference type="InterPro" id="IPR009571">
    <property type="entry name" value="SUR7/Rim9-like_fungi"/>
</dbReference>
<dbReference type="GO" id="GO:0005886">
    <property type="term" value="C:plasma membrane"/>
    <property type="evidence" value="ECO:0007669"/>
    <property type="project" value="InterPro"/>
</dbReference>
<proteinExistence type="predicted"/>
<dbReference type="GO" id="GO:0032153">
    <property type="term" value="C:cell division site"/>
    <property type="evidence" value="ECO:0007669"/>
    <property type="project" value="TreeGrafter"/>
</dbReference>
<dbReference type="EMBL" id="OX365901">
    <property type="protein sequence ID" value="CAI4061019.1"/>
    <property type="molecule type" value="Genomic_DNA"/>
</dbReference>
<accession>A0AA35JH07</accession>
<dbReference type="PANTHER" id="PTHR28013">
    <property type="entry name" value="PROTEIN DCV1-RELATED"/>
    <property type="match status" value="1"/>
</dbReference>
<evidence type="ECO:0000313" key="2">
    <source>
        <dbReference type="Proteomes" id="UP001162087"/>
    </source>
</evidence>
<organism evidence="1 2">
    <name type="scientific">Saccharomyces kudriavzevii (strain ATCC MYA-4449 / AS 2.2408 / CBS 8840 / NBRC 1802 / NCYC 2889)</name>
    <name type="common">Yeast</name>
    <dbReference type="NCBI Taxonomy" id="226230"/>
    <lineage>
        <taxon>Eukaryota</taxon>
        <taxon>Fungi</taxon>
        <taxon>Dikarya</taxon>
        <taxon>Ascomycota</taxon>
        <taxon>Saccharomycotina</taxon>
        <taxon>Saccharomycetes</taxon>
        <taxon>Saccharomycetales</taxon>
        <taxon>Saccharomycetaceae</taxon>
        <taxon>Saccharomyces</taxon>
    </lineage>
</organism>